<dbReference type="EMBL" id="JAZDRO010000002">
    <property type="protein sequence ID" value="MEE2566562.1"/>
    <property type="molecule type" value="Genomic_DNA"/>
</dbReference>
<dbReference type="RefSeq" id="WP_330196100.1">
    <property type="nucleotide sequence ID" value="NZ_JAZDRO010000002.1"/>
</dbReference>
<evidence type="ECO:0000313" key="2">
    <source>
        <dbReference type="EMBL" id="MEE2566562.1"/>
    </source>
</evidence>
<accession>A0ABU7LYC2</accession>
<comment type="caution">
    <text evidence="2">The sequence shown here is derived from an EMBL/GenBank/DDBJ whole genome shotgun (WGS) entry which is preliminary data.</text>
</comment>
<dbReference type="PANTHER" id="PTHR11102:SF160">
    <property type="entry name" value="ERAD-ASSOCIATED E3 UBIQUITIN-PROTEIN LIGASE COMPONENT HRD3"/>
    <property type="match status" value="1"/>
</dbReference>
<dbReference type="InterPro" id="IPR050767">
    <property type="entry name" value="Sel1_AlgK"/>
</dbReference>
<dbReference type="InterPro" id="IPR011990">
    <property type="entry name" value="TPR-like_helical_dom_sf"/>
</dbReference>
<organism evidence="2 3">
    <name type="scientific">Hyphobacterium marinum</name>
    <dbReference type="NCBI Taxonomy" id="3116574"/>
    <lineage>
        <taxon>Bacteria</taxon>
        <taxon>Pseudomonadati</taxon>
        <taxon>Pseudomonadota</taxon>
        <taxon>Alphaproteobacteria</taxon>
        <taxon>Maricaulales</taxon>
        <taxon>Maricaulaceae</taxon>
        <taxon>Hyphobacterium</taxon>
    </lineage>
</organism>
<evidence type="ECO:0000256" key="1">
    <source>
        <dbReference type="SAM" id="SignalP"/>
    </source>
</evidence>
<reference evidence="2 3" key="1">
    <citation type="submission" date="2024-01" db="EMBL/GenBank/DDBJ databases">
        <title>Hyphobacterium bacterium isolated from marine sediment.</title>
        <authorList>
            <person name="Zhao S."/>
        </authorList>
    </citation>
    <scope>NUCLEOTIDE SEQUENCE [LARGE SCALE GENOMIC DNA]</scope>
    <source>
        <strain evidence="2 3">Y60-23</strain>
    </source>
</reference>
<feature type="signal peptide" evidence="1">
    <location>
        <begin position="1"/>
        <end position="21"/>
    </location>
</feature>
<protein>
    <submittedName>
        <fullName evidence="2">Tetratricopeptide repeat protein</fullName>
    </submittedName>
</protein>
<keyword evidence="1" id="KW-0732">Signal</keyword>
<dbReference type="SMART" id="SM00671">
    <property type="entry name" value="SEL1"/>
    <property type="match status" value="7"/>
</dbReference>
<proteinExistence type="predicted"/>
<keyword evidence="3" id="KW-1185">Reference proteome</keyword>
<dbReference type="Pfam" id="PF08238">
    <property type="entry name" value="Sel1"/>
    <property type="match status" value="6"/>
</dbReference>
<name>A0ABU7LYC2_9PROT</name>
<dbReference type="Gene3D" id="1.25.40.10">
    <property type="entry name" value="Tetratricopeptide repeat domain"/>
    <property type="match status" value="2"/>
</dbReference>
<sequence>MRVFSIALVAAVLMTGGTAAAQDATDAEAESPAVPPVTAPLELIDEELQNEALEASEEDEAPVSEPVLAPPPQSGGAMDTLFGEAQFAYASGEYATALLRAETAAAGGHAEAATLAGIIHAEARVPQASDRAALAWFRRAADTEEPVALYWMGRLAQAGRAGLTPGTAGGYYRRAAVGGHLPSMLAYALSLKATDVPQNAPEALDWAERAAELGDVEAMYQRALMGSEWQHGPRDLADARRWFVRAAEAGHAEAALQAGLMAATGEGGEEDAETALRWVRQSAEAGYPPAQGQYGLMLYQGWNGAEPDLVNAAYWFREGAEGGDAESQFLYAYALARGEGVTQNLEAAYGWAWMARTDFDGAPVENETRDMLIQRLETVLPSDVTARLRREAVEAAGG</sequence>
<dbReference type="Proteomes" id="UP001310692">
    <property type="component" value="Unassembled WGS sequence"/>
</dbReference>
<gene>
    <name evidence="2" type="ORF">V0U35_07690</name>
</gene>
<evidence type="ECO:0000313" key="3">
    <source>
        <dbReference type="Proteomes" id="UP001310692"/>
    </source>
</evidence>
<dbReference type="InterPro" id="IPR006597">
    <property type="entry name" value="Sel1-like"/>
</dbReference>
<feature type="chain" id="PRO_5045962543" evidence="1">
    <location>
        <begin position="22"/>
        <end position="398"/>
    </location>
</feature>
<dbReference type="SUPFAM" id="SSF81901">
    <property type="entry name" value="HCP-like"/>
    <property type="match status" value="2"/>
</dbReference>
<dbReference type="PANTHER" id="PTHR11102">
    <property type="entry name" value="SEL-1-LIKE PROTEIN"/>
    <property type="match status" value="1"/>
</dbReference>